<dbReference type="PROSITE" id="PS51706">
    <property type="entry name" value="G_ENGB"/>
    <property type="match status" value="1"/>
</dbReference>
<feature type="compositionally biased region" description="Basic residues" evidence="5">
    <location>
        <begin position="668"/>
        <end position="678"/>
    </location>
</feature>
<evidence type="ECO:0000256" key="1">
    <source>
        <dbReference type="ARBA" id="ARBA00022723"/>
    </source>
</evidence>
<evidence type="ECO:0000259" key="6">
    <source>
        <dbReference type="PROSITE" id="PS51706"/>
    </source>
</evidence>
<dbReference type="SUPFAM" id="SSF52540">
    <property type="entry name" value="P-loop containing nucleoside triphosphate hydrolases"/>
    <property type="match status" value="1"/>
</dbReference>
<evidence type="ECO:0000256" key="4">
    <source>
        <dbReference type="ARBA" id="ARBA00023134"/>
    </source>
</evidence>
<proteinExistence type="predicted"/>
<feature type="compositionally biased region" description="Low complexity" evidence="5">
    <location>
        <begin position="413"/>
        <end position="423"/>
    </location>
</feature>
<dbReference type="InterPro" id="IPR027417">
    <property type="entry name" value="P-loop_NTPase"/>
</dbReference>
<evidence type="ECO:0000256" key="5">
    <source>
        <dbReference type="SAM" id="MobiDB-lite"/>
    </source>
</evidence>
<organism evidence="7 8">
    <name type="scientific">Seiridium unicorne</name>
    <dbReference type="NCBI Taxonomy" id="138068"/>
    <lineage>
        <taxon>Eukaryota</taxon>
        <taxon>Fungi</taxon>
        <taxon>Dikarya</taxon>
        <taxon>Ascomycota</taxon>
        <taxon>Pezizomycotina</taxon>
        <taxon>Sordariomycetes</taxon>
        <taxon>Xylariomycetidae</taxon>
        <taxon>Amphisphaeriales</taxon>
        <taxon>Sporocadaceae</taxon>
        <taxon>Seiridium</taxon>
    </lineage>
</organism>
<evidence type="ECO:0000256" key="2">
    <source>
        <dbReference type="ARBA" id="ARBA00022741"/>
    </source>
</evidence>
<gene>
    <name evidence="7" type="ORF">SUNI508_07350</name>
</gene>
<evidence type="ECO:0000313" key="8">
    <source>
        <dbReference type="Proteomes" id="UP001408356"/>
    </source>
</evidence>
<dbReference type="PANTHER" id="PTHR46498">
    <property type="entry name" value="GTP-BINDING PROTEIN 8"/>
    <property type="match status" value="1"/>
</dbReference>
<name>A0ABR2UXI8_9PEZI</name>
<feature type="domain" description="EngB-type G" evidence="6">
    <location>
        <begin position="114"/>
        <end position="319"/>
    </location>
</feature>
<dbReference type="InterPro" id="IPR030393">
    <property type="entry name" value="G_ENGB_dom"/>
</dbReference>
<keyword evidence="2" id="KW-0547">Nucleotide-binding</keyword>
<protein>
    <submittedName>
        <fullName evidence="7">EngB-type G domain-containing protein</fullName>
    </submittedName>
</protein>
<feature type="compositionally biased region" description="Basic and acidic residues" evidence="5">
    <location>
        <begin position="588"/>
        <end position="607"/>
    </location>
</feature>
<keyword evidence="4" id="KW-0342">GTP-binding</keyword>
<dbReference type="EMBL" id="JARVKF010000320">
    <property type="protein sequence ID" value="KAK9419375.1"/>
    <property type="molecule type" value="Genomic_DNA"/>
</dbReference>
<dbReference type="InterPro" id="IPR052279">
    <property type="entry name" value="EngB_GTPase"/>
</dbReference>
<feature type="compositionally biased region" description="Basic residues" evidence="5">
    <location>
        <begin position="482"/>
        <end position="493"/>
    </location>
</feature>
<keyword evidence="8" id="KW-1185">Reference proteome</keyword>
<keyword evidence="3" id="KW-0460">Magnesium</keyword>
<feature type="region of interest" description="Disordered" evidence="5">
    <location>
        <begin position="646"/>
        <end position="696"/>
    </location>
</feature>
<feature type="compositionally biased region" description="Polar residues" evidence="5">
    <location>
        <begin position="437"/>
        <end position="452"/>
    </location>
</feature>
<dbReference type="PANTHER" id="PTHR46498:SF1">
    <property type="entry name" value="GTP-BINDING PROTEIN 8"/>
    <property type="match status" value="1"/>
</dbReference>
<sequence length="696" mass="78647">MTTRQINGLLAMPPSLRPLLLTTHGAPSPGLQVRCFHETCRAYARYLKRPLTVGAFTVPHSPTFPLSEVSIKELLESPKPDKSLADELNVLFTRNPATFYHGTSDFYELKKNTRIPEICILGRSNVGKSTFVNALANRQANELAHTSARAGRTKAMNAFGFGPAPTMKELADTDTETKRTEDLPKHTFFVLDMPGYGHKSLQDWGKHITLYLNKRQAIKGAILLIDGEVGPKSGDLIALELLQAAGLKTAIVLTKADKVKHEDMLKETCREMWTTMRNIHDRDPNSKWEWERDFFVTALGATKKEIGIETVAIARLAVARLAGLVVEKERPETEPAKGYSGNIVSFDNLEYAPSKSPEKVPVLETSSFGFTALEQAAREQHAARTAIGRVTSETPVRQAPRTASKPVMPSIKSTRVGRLSSRTSSRRVGRPVVRSTLSASKQPSSTPSTLEQAESKQHKPNSTTSRLPSTSSSRWASASNPRRFHGRSIHTSHRPLSQIRSLNTLSGQDALTSEELEKTLKEFSANLKVNSTPLDNAKRLRLESHRDRPQYKIWDPTFIGPKRDDTNRRKKREERHMMILKMRLLRDQMNEQRREERQKWREEEEGRAGITGKQKLRDELRADIDGENKDEEAQVQSWDQIQEAQEVRERVLSGKKAKRAKRDEEKAARRKEKQRKQRKETMDGDDDFAAKFEAVR</sequence>
<dbReference type="Gene3D" id="3.40.50.300">
    <property type="entry name" value="P-loop containing nucleotide triphosphate hydrolases"/>
    <property type="match status" value="1"/>
</dbReference>
<dbReference type="Pfam" id="PF01926">
    <property type="entry name" value="MMR_HSR1"/>
    <property type="match status" value="1"/>
</dbReference>
<feature type="region of interest" description="Disordered" evidence="5">
    <location>
        <begin position="588"/>
        <end position="617"/>
    </location>
</feature>
<dbReference type="InterPro" id="IPR006073">
    <property type="entry name" value="GTP-bd"/>
</dbReference>
<feature type="region of interest" description="Disordered" evidence="5">
    <location>
        <begin position="381"/>
        <end position="495"/>
    </location>
</feature>
<evidence type="ECO:0000313" key="7">
    <source>
        <dbReference type="EMBL" id="KAK9419375.1"/>
    </source>
</evidence>
<dbReference type="CDD" id="cd01876">
    <property type="entry name" value="YihA_EngB"/>
    <property type="match status" value="1"/>
</dbReference>
<comment type="caution">
    <text evidence="7">The sequence shown here is derived from an EMBL/GenBank/DDBJ whole genome shotgun (WGS) entry which is preliminary data.</text>
</comment>
<dbReference type="Proteomes" id="UP001408356">
    <property type="component" value="Unassembled WGS sequence"/>
</dbReference>
<evidence type="ECO:0000256" key="3">
    <source>
        <dbReference type="ARBA" id="ARBA00022842"/>
    </source>
</evidence>
<reference evidence="7 8" key="1">
    <citation type="journal article" date="2024" name="J. Plant Pathol.">
        <title>Sequence and assembly of the genome of Seiridium unicorne, isolate CBS 538.82, causal agent of cypress canker disease.</title>
        <authorList>
            <person name="Scali E."/>
            <person name="Rocca G.D."/>
            <person name="Danti R."/>
            <person name="Garbelotto M."/>
            <person name="Barberini S."/>
            <person name="Baroncelli R."/>
            <person name="Emiliani G."/>
        </authorList>
    </citation>
    <scope>NUCLEOTIDE SEQUENCE [LARGE SCALE GENOMIC DNA]</scope>
    <source>
        <strain evidence="7 8">BM-138-508</strain>
    </source>
</reference>
<keyword evidence="1" id="KW-0479">Metal-binding</keyword>
<accession>A0ABR2UXI8</accession>
<feature type="compositionally biased region" description="Low complexity" evidence="5">
    <location>
        <begin position="460"/>
        <end position="481"/>
    </location>
</feature>